<name>A0ABN3FYM7_9ACTN</name>
<gene>
    <name evidence="1" type="ORF">GCM10010403_36430</name>
</gene>
<evidence type="ECO:0000313" key="1">
    <source>
        <dbReference type="EMBL" id="GAA2340446.1"/>
    </source>
</evidence>
<proteinExistence type="predicted"/>
<protein>
    <submittedName>
        <fullName evidence="1">Uncharacterized protein</fullName>
    </submittedName>
</protein>
<evidence type="ECO:0000313" key="2">
    <source>
        <dbReference type="Proteomes" id="UP001501584"/>
    </source>
</evidence>
<reference evidence="1 2" key="1">
    <citation type="journal article" date="2019" name="Int. J. Syst. Evol. Microbiol.">
        <title>The Global Catalogue of Microorganisms (GCM) 10K type strain sequencing project: providing services to taxonomists for standard genome sequencing and annotation.</title>
        <authorList>
            <consortium name="The Broad Institute Genomics Platform"/>
            <consortium name="The Broad Institute Genome Sequencing Center for Infectious Disease"/>
            <person name="Wu L."/>
            <person name="Ma J."/>
        </authorList>
    </citation>
    <scope>NUCLEOTIDE SEQUENCE [LARGE SCALE GENOMIC DNA]</scope>
    <source>
        <strain evidence="1 2">JCM 6238</strain>
    </source>
</reference>
<keyword evidence="2" id="KW-1185">Reference proteome</keyword>
<sequence length="75" mass="7928">MLAQRLGAFVSEHVEGSEDGLSGLLTDAGFVVEDPGHRGLTDPGLPGDVRESKPHDDSVAYLKFGNSLVARVSCF</sequence>
<comment type="caution">
    <text evidence="1">The sequence shown here is derived from an EMBL/GenBank/DDBJ whole genome shotgun (WGS) entry which is preliminary data.</text>
</comment>
<accession>A0ABN3FYM7</accession>
<organism evidence="1 2">
    <name type="scientific">Glycomyces rutgersensis</name>
    <dbReference type="NCBI Taxonomy" id="58115"/>
    <lineage>
        <taxon>Bacteria</taxon>
        <taxon>Bacillati</taxon>
        <taxon>Actinomycetota</taxon>
        <taxon>Actinomycetes</taxon>
        <taxon>Glycomycetales</taxon>
        <taxon>Glycomycetaceae</taxon>
        <taxon>Glycomyces</taxon>
    </lineage>
</organism>
<dbReference type="EMBL" id="BAAASX010000006">
    <property type="protein sequence ID" value="GAA2340446.1"/>
    <property type="molecule type" value="Genomic_DNA"/>
</dbReference>
<dbReference type="Proteomes" id="UP001501584">
    <property type="component" value="Unassembled WGS sequence"/>
</dbReference>